<accession>A0A5D6V9R4</accession>
<dbReference type="AlphaFoldDB" id="A0A5D6V9R4"/>
<proteinExistence type="predicted"/>
<organism evidence="1 2">
    <name type="scientific">Hymenobacter lutimineralis</name>
    <dbReference type="NCBI Taxonomy" id="2606448"/>
    <lineage>
        <taxon>Bacteria</taxon>
        <taxon>Pseudomonadati</taxon>
        <taxon>Bacteroidota</taxon>
        <taxon>Cytophagia</taxon>
        <taxon>Cytophagales</taxon>
        <taxon>Hymenobacteraceae</taxon>
        <taxon>Hymenobacter</taxon>
    </lineage>
</organism>
<keyword evidence="2" id="KW-1185">Reference proteome</keyword>
<dbReference type="NCBIfam" id="TIGR04255">
    <property type="entry name" value="sporadTIGR04255"/>
    <property type="match status" value="1"/>
</dbReference>
<evidence type="ECO:0000313" key="2">
    <source>
        <dbReference type="Proteomes" id="UP000322791"/>
    </source>
</evidence>
<evidence type="ECO:0000313" key="1">
    <source>
        <dbReference type="EMBL" id="TYZ12711.1"/>
    </source>
</evidence>
<dbReference type="RefSeq" id="WP_149069946.1">
    <property type="nucleotide sequence ID" value="NZ_VTHL01000003.1"/>
</dbReference>
<protein>
    <submittedName>
        <fullName evidence="1">TIGR04255 family protein</fullName>
    </submittedName>
</protein>
<dbReference type="EMBL" id="VTHL01000003">
    <property type="protein sequence ID" value="TYZ12711.1"/>
    <property type="molecule type" value="Genomic_DNA"/>
</dbReference>
<reference evidence="1 2" key="1">
    <citation type="submission" date="2019-08" db="EMBL/GenBank/DDBJ databases">
        <authorList>
            <person name="Seo M.-J."/>
        </authorList>
    </citation>
    <scope>NUCLEOTIDE SEQUENCE [LARGE SCALE GENOMIC DNA]</scope>
    <source>
        <strain evidence="1 2">KIGAM108</strain>
    </source>
</reference>
<name>A0A5D6V9R4_9BACT</name>
<gene>
    <name evidence="1" type="ORF">FY528_05320</name>
</gene>
<dbReference type="Proteomes" id="UP000322791">
    <property type="component" value="Unassembled WGS sequence"/>
</dbReference>
<comment type="caution">
    <text evidence="1">The sequence shown here is derived from an EMBL/GenBank/DDBJ whole genome shotgun (WGS) entry which is preliminary data.</text>
</comment>
<sequence>MEYQNHFLREALCAFRYDVAPDQAEPAVEYFHRFYTLLKERGFTAHQQQPFELSFQLENKPSGPEAVKSEVSKGQPSLVLRNESTGYAIIIGVGFLSFNCLKPYPGWSVFLDELVRPFMPLYRELGIRQTLRAVQMAYINEFELESGETAHDYLSHLLPLADLPDAQLAGHSSQSQFILPPNTTVTLQTRVTPGQLGPCSRVLLECNAAATIVESADEWTLAGQAHAAARAAFTSVATPKYKSSIV</sequence>
<dbReference type="InterPro" id="IPR026349">
    <property type="entry name" value="CHP04255"/>
</dbReference>